<reference evidence="2 3" key="1">
    <citation type="journal article" date="2010" name="Stand. Genomic Sci.">
        <title>Complete genome sequence of Vulcanisaeta distributa type strain (IC-017).</title>
        <authorList>
            <person name="Mavromatis K."/>
            <person name="Sikorski J."/>
            <person name="Pabst E."/>
            <person name="Teshima H."/>
            <person name="Lapidus A."/>
            <person name="Lucas S."/>
            <person name="Nolan M."/>
            <person name="Glavina Del Rio T."/>
            <person name="Cheng J.F."/>
            <person name="Bruce D."/>
            <person name="Goodwin L."/>
            <person name="Pitluck S."/>
            <person name="Liolios K."/>
            <person name="Ivanova N."/>
            <person name="Mikhailova N."/>
            <person name="Pati A."/>
            <person name="Chen A."/>
            <person name="Palaniappan K."/>
            <person name="Land M."/>
            <person name="Hauser L."/>
            <person name="Chang Y.J."/>
            <person name="Jeffries C.D."/>
            <person name="Rohde M."/>
            <person name="Spring S."/>
            <person name="Goker M."/>
            <person name="Wirth R."/>
            <person name="Woyke T."/>
            <person name="Bristow J."/>
            <person name="Eisen J.A."/>
            <person name="Markowitz V."/>
            <person name="Hugenholtz P."/>
            <person name="Klenk H.P."/>
            <person name="Kyrpides N.C."/>
        </authorList>
    </citation>
    <scope>NUCLEOTIDE SEQUENCE [LARGE SCALE GENOMIC DNA]</scope>
    <source>
        <strain evidence="3">DSM 14429 / JCM 11212 / NBRC 100878 / IC-017</strain>
    </source>
</reference>
<accession>E1QTJ7</accession>
<evidence type="ECO:0000259" key="1">
    <source>
        <dbReference type="PROSITE" id="PS50943"/>
    </source>
</evidence>
<dbReference type="GO" id="GO:0003677">
    <property type="term" value="F:DNA binding"/>
    <property type="evidence" value="ECO:0007669"/>
    <property type="project" value="InterPro"/>
</dbReference>
<dbReference type="HOGENOM" id="CLU_077869_0_0_2"/>
<dbReference type="STRING" id="572478.Vdis_0305"/>
<dbReference type="SMART" id="SM00530">
    <property type="entry name" value="HTH_XRE"/>
    <property type="match status" value="1"/>
</dbReference>
<evidence type="ECO:0000313" key="3">
    <source>
        <dbReference type="Proteomes" id="UP000006681"/>
    </source>
</evidence>
<proteinExistence type="predicted"/>
<dbReference type="InterPro" id="IPR010982">
    <property type="entry name" value="Lambda_DNA-bd_dom_sf"/>
</dbReference>
<gene>
    <name evidence="2" type="ordered locus">Vdis_0305</name>
</gene>
<dbReference type="InterPro" id="IPR017271">
    <property type="entry name" value="Tscrpt_reg_HTH_MJ1545_prd"/>
</dbReference>
<dbReference type="InterPro" id="IPR001387">
    <property type="entry name" value="Cro/C1-type_HTH"/>
</dbReference>
<sequence length="248" mass="27742">MVEYEGFITDIMIRIAGDIVLSDNPGKGIRKWREFFEMSQAELAARLGTSPSVISDYESGRRKSPGSQFIKKVVKALVDYELEKGGQKLYILSKQLGGERFWEAILDMRDFDIPVEINDFVKAIGATLAVGPEGYVDIHGYTVVDSLKLVLDVPSSEYLKLYGSTTQRAAVFTNVRYGRSPLIAIKSMMAFTNLRPAVVVMHGVDKPDYLGLEIARREHIPLAIINSSIDELLTALRNLAERQRAITR</sequence>
<dbReference type="eggNOG" id="arCOG04060">
    <property type="taxonomic scope" value="Archaea"/>
</dbReference>
<dbReference type="SUPFAM" id="SSF47413">
    <property type="entry name" value="lambda repressor-like DNA-binding domains"/>
    <property type="match status" value="1"/>
</dbReference>
<keyword evidence="3" id="KW-1185">Reference proteome</keyword>
<dbReference type="PIRSF" id="PIRSF037724">
    <property type="entry name" value="TF_HTH_MJ1545_prd"/>
    <property type="match status" value="1"/>
</dbReference>
<reference evidence="3" key="2">
    <citation type="journal article" date="2010" name="Stand. Genomic Sci.">
        <title>Complete genome sequence of Vulcanisaeta distributa type strain (IC-017T).</title>
        <authorList>
            <person name="Mavromatis K."/>
            <person name="Sikorski J."/>
            <person name="Pabst E."/>
            <person name="Teshima H."/>
            <person name="Lapidus A."/>
            <person name="Lucas S."/>
            <person name="Nolan M."/>
            <person name="Glavina Del Rio T."/>
            <person name="Cheng J."/>
            <person name="Bruce D."/>
            <person name="Goodwin L."/>
            <person name="Pitluck S."/>
            <person name="Liolios K."/>
            <person name="Ivanova N."/>
            <person name="Mikhailova N."/>
            <person name="Pati A."/>
            <person name="Chen A."/>
            <person name="Palaniappan K."/>
            <person name="Land M."/>
            <person name="Hauser L."/>
            <person name="Chang Y."/>
            <person name="Jeffries C."/>
            <person name="Rohde M."/>
            <person name="Spring S."/>
            <person name="Goker M."/>
            <person name="Wirth R."/>
            <person name="Woyke T."/>
            <person name="Bristow J."/>
            <person name="Eisen J."/>
            <person name="Markowitz V."/>
            <person name="Hugenholtz P."/>
            <person name="Klenk H."/>
            <person name="Kyrpides N."/>
        </authorList>
    </citation>
    <scope>NUCLEOTIDE SEQUENCE [LARGE SCALE GENOMIC DNA]</scope>
    <source>
        <strain evidence="3">DSM 14429 / JCM 11212 / NBRC 100878 / IC-017</strain>
    </source>
</reference>
<dbReference type="CDD" id="cd00093">
    <property type="entry name" value="HTH_XRE"/>
    <property type="match status" value="1"/>
</dbReference>
<dbReference type="OrthoDB" id="371772at2157"/>
<dbReference type="Proteomes" id="UP000006681">
    <property type="component" value="Chromosome"/>
</dbReference>
<feature type="domain" description="HTH cro/C1-type" evidence="1">
    <location>
        <begin position="29"/>
        <end position="82"/>
    </location>
</feature>
<dbReference type="RefSeq" id="WP_013335437.1">
    <property type="nucleotide sequence ID" value="NC_014537.1"/>
</dbReference>
<dbReference type="Pfam" id="PF01381">
    <property type="entry name" value="HTH_3"/>
    <property type="match status" value="1"/>
</dbReference>
<name>E1QTJ7_VULDI</name>
<dbReference type="EMBL" id="CP002100">
    <property type="protein sequence ID" value="ADN49712.1"/>
    <property type="molecule type" value="Genomic_DNA"/>
</dbReference>
<organism evidence="2 3">
    <name type="scientific">Vulcanisaeta distributa (strain DSM 14429 / JCM 11212 / NBRC 100878 / IC-017)</name>
    <dbReference type="NCBI Taxonomy" id="572478"/>
    <lineage>
        <taxon>Archaea</taxon>
        <taxon>Thermoproteota</taxon>
        <taxon>Thermoprotei</taxon>
        <taxon>Thermoproteales</taxon>
        <taxon>Thermoproteaceae</taxon>
        <taxon>Vulcanisaeta</taxon>
    </lineage>
</organism>
<protein>
    <submittedName>
        <fullName evidence="2">Transcriptional regulator, XRE family</fullName>
    </submittedName>
</protein>
<dbReference type="GeneID" id="9751222"/>
<dbReference type="Gene3D" id="1.10.260.40">
    <property type="entry name" value="lambda repressor-like DNA-binding domains"/>
    <property type="match status" value="1"/>
</dbReference>
<evidence type="ECO:0000313" key="2">
    <source>
        <dbReference type="EMBL" id="ADN49712.1"/>
    </source>
</evidence>
<dbReference type="PROSITE" id="PS50943">
    <property type="entry name" value="HTH_CROC1"/>
    <property type="match status" value="1"/>
</dbReference>
<dbReference type="AlphaFoldDB" id="E1QTJ7"/>
<dbReference type="KEGG" id="vdi:Vdis_0305"/>